<keyword evidence="2" id="KW-1185">Reference proteome</keyword>
<dbReference type="Gramene" id="Bo8g019260.1">
    <property type="protein sequence ID" value="Bo8g019260.1"/>
    <property type="gene ID" value="Bo8g019260"/>
</dbReference>
<dbReference type="eggNOG" id="KOG1075">
    <property type="taxonomic scope" value="Eukaryota"/>
</dbReference>
<organism evidence="1 2">
    <name type="scientific">Brassica oleracea var. oleracea</name>
    <dbReference type="NCBI Taxonomy" id="109376"/>
    <lineage>
        <taxon>Eukaryota</taxon>
        <taxon>Viridiplantae</taxon>
        <taxon>Streptophyta</taxon>
        <taxon>Embryophyta</taxon>
        <taxon>Tracheophyta</taxon>
        <taxon>Spermatophyta</taxon>
        <taxon>Magnoliopsida</taxon>
        <taxon>eudicotyledons</taxon>
        <taxon>Gunneridae</taxon>
        <taxon>Pentapetalae</taxon>
        <taxon>rosids</taxon>
        <taxon>malvids</taxon>
        <taxon>Brassicales</taxon>
        <taxon>Brassicaceae</taxon>
        <taxon>Brassiceae</taxon>
        <taxon>Brassica</taxon>
    </lineage>
</organism>
<evidence type="ECO:0000313" key="2">
    <source>
        <dbReference type="Proteomes" id="UP000032141"/>
    </source>
</evidence>
<reference evidence="1" key="2">
    <citation type="submission" date="2015-03" db="UniProtKB">
        <authorList>
            <consortium name="EnsemblPlants"/>
        </authorList>
    </citation>
    <scope>IDENTIFICATION</scope>
</reference>
<dbReference type="AlphaFoldDB" id="A0A0D3DK31"/>
<accession>A0A0D3DK31</accession>
<sequence>MVSSDHRPVVAYLDNKIQKRRGQFRFDKRWIGQDGLLDSIERGWGTPATENTGVFVSKIINCRHEISTWRKIIHHMGRKKSVRCNRCWKKFKMIIAELKRIFWMSRGNCRKRIKTRKNIGNRKAVICGIHQEI</sequence>
<dbReference type="Proteomes" id="UP000032141">
    <property type="component" value="Chromosome C8"/>
</dbReference>
<protein>
    <submittedName>
        <fullName evidence="1">Uncharacterized protein</fullName>
    </submittedName>
</protein>
<evidence type="ECO:0000313" key="1">
    <source>
        <dbReference type="EnsemblPlants" id="Bo8g019260.1"/>
    </source>
</evidence>
<name>A0A0D3DK31_BRAOL</name>
<dbReference type="EnsemblPlants" id="Bo8g019260.1">
    <property type="protein sequence ID" value="Bo8g019260.1"/>
    <property type="gene ID" value="Bo8g019260"/>
</dbReference>
<reference evidence="1 2" key="1">
    <citation type="journal article" date="2014" name="Genome Biol.">
        <title>Transcriptome and methylome profiling reveals relics of genome dominance in the mesopolyploid Brassica oleracea.</title>
        <authorList>
            <person name="Parkin I.A."/>
            <person name="Koh C."/>
            <person name="Tang H."/>
            <person name="Robinson S.J."/>
            <person name="Kagale S."/>
            <person name="Clarke W.E."/>
            <person name="Town C.D."/>
            <person name="Nixon J."/>
            <person name="Krishnakumar V."/>
            <person name="Bidwell S.L."/>
            <person name="Denoeud F."/>
            <person name="Belcram H."/>
            <person name="Links M.G."/>
            <person name="Just J."/>
            <person name="Clarke C."/>
            <person name="Bender T."/>
            <person name="Huebert T."/>
            <person name="Mason A.S."/>
            <person name="Pires J.C."/>
            <person name="Barker G."/>
            <person name="Moore J."/>
            <person name="Walley P.G."/>
            <person name="Manoli S."/>
            <person name="Batley J."/>
            <person name="Edwards D."/>
            <person name="Nelson M.N."/>
            <person name="Wang X."/>
            <person name="Paterson A.H."/>
            <person name="King G."/>
            <person name="Bancroft I."/>
            <person name="Chalhoub B."/>
            <person name="Sharpe A.G."/>
        </authorList>
    </citation>
    <scope>NUCLEOTIDE SEQUENCE</scope>
    <source>
        <strain evidence="1 2">cv. TO1000</strain>
    </source>
</reference>
<proteinExistence type="predicted"/>
<dbReference type="HOGENOM" id="CLU_1909598_0_0_1"/>